<reference evidence="1" key="2">
    <citation type="journal article" date="2015" name="Data Brief">
        <title>Shoot transcriptome of the giant reed, Arundo donax.</title>
        <authorList>
            <person name="Barrero R.A."/>
            <person name="Guerrero F.D."/>
            <person name="Moolhuijzen P."/>
            <person name="Goolsby J.A."/>
            <person name="Tidwell J."/>
            <person name="Bellgard S.E."/>
            <person name="Bellgard M.I."/>
        </authorList>
    </citation>
    <scope>NUCLEOTIDE SEQUENCE</scope>
    <source>
        <tissue evidence="1">Shoot tissue taken approximately 20 cm above the soil surface</tissue>
    </source>
</reference>
<dbReference type="GO" id="GO:0003743">
    <property type="term" value="F:translation initiation factor activity"/>
    <property type="evidence" value="ECO:0007669"/>
    <property type="project" value="UniProtKB-KW"/>
</dbReference>
<proteinExistence type="predicted"/>
<keyword evidence="1" id="KW-0396">Initiation factor</keyword>
<name>A0A0A8ZK31_ARUDO</name>
<sequence length="37" mass="4182">MSSLKMLVCLYLRHTALYIGALILGECFCLSTQLFND</sequence>
<accession>A0A0A8ZK31</accession>
<dbReference type="AlphaFoldDB" id="A0A0A8ZK31"/>
<keyword evidence="1" id="KW-0648">Protein biosynthesis</keyword>
<evidence type="ECO:0000313" key="1">
    <source>
        <dbReference type="EMBL" id="JAD38043.1"/>
    </source>
</evidence>
<organism evidence="1">
    <name type="scientific">Arundo donax</name>
    <name type="common">Giant reed</name>
    <name type="synonym">Donax arundinaceus</name>
    <dbReference type="NCBI Taxonomy" id="35708"/>
    <lineage>
        <taxon>Eukaryota</taxon>
        <taxon>Viridiplantae</taxon>
        <taxon>Streptophyta</taxon>
        <taxon>Embryophyta</taxon>
        <taxon>Tracheophyta</taxon>
        <taxon>Spermatophyta</taxon>
        <taxon>Magnoliopsida</taxon>
        <taxon>Liliopsida</taxon>
        <taxon>Poales</taxon>
        <taxon>Poaceae</taxon>
        <taxon>PACMAD clade</taxon>
        <taxon>Arundinoideae</taxon>
        <taxon>Arundineae</taxon>
        <taxon>Arundo</taxon>
    </lineage>
</organism>
<reference evidence="1" key="1">
    <citation type="submission" date="2014-09" db="EMBL/GenBank/DDBJ databases">
        <authorList>
            <person name="Magalhaes I.L.F."/>
            <person name="Oliveira U."/>
            <person name="Santos F.R."/>
            <person name="Vidigal T.H.D.A."/>
            <person name="Brescovit A.D."/>
            <person name="Santos A.J."/>
        </authorList>
    </citation>
    <scope>NUCLEOTIDE SEQUENCE</scope>
    <source>
        <tissue evidence="1">Shoot tissue taken approximately 20 cm above the soil surface</tissue>
    </source>
</reference>
<dbReference type="EMBL" id="GBRH01259852">
    <property type="protein sequence ID" value="JAD38043.1"/>
    <property type="molecule type" value="Transcribed_RNA"/>
</dbReference>
<protein>
    <submittedName>
        <fullName evidence="1">Eukaryotic translation initiation factor 3 subunit 6</fullName>
    </submittedName>
</protein>